<dbReference type="GO" id="GO:0016491">
    <property type="term" value="F:oxidoreductase activity"/>
    <property type="evidence" value="ECO:0007669"/>
    <property type="project" value="InterPro"/>
</dbReference>
<dbReference type="Gene3D" id="2.40.30.10">
    <property type="entry name" value="Translation factors"/>
    <property type="match status" value="1"/>
</dbReference>
<dbReference type="PANTHER" id="PTHR43513:SF3">
    <property type="entry name" value="DIHYDROOROTATE DEHYDROGENASE B (NAD(+)), ELECTRON TRANSFER SUBUNIT-RELATED"/>
    <property type="match status" value="1"/>
</dbReference>
<comment type="caution">
    <text evidence="2">The sequence shown here is derived from an EMBL/GenBank/DDBJ whole genome shotgun (WGS) entry which is preliminary data.</text>
</comment>
<dbReference type="SUPFAM" id="SSF63380">
    <property type="entry name" value="Riboflavin synthase domain-like"/>
    <property type="match status" value="1"/>
</dbReference>
<gene>
    <name evidence="2" type="ORF">S01H4_28370</name>
</gene>
<protein>
    <recommendedName>
        <fullName evidence="1">FAD-binding FR-type domain-containing protein</fullName>
    </recommendedName>
</protein>
<accession>X1CKJ7</accession>
<organism evidence="2">
    <name type="scientific">marine sediment metagenome</name>
    <dbReference type="NCBI Taxonomy" id="412755"/>
    <lineage>
        <taxon>unclassified sequences</taxon>
        <taxon>metagenomes</taxon>
        <taxon>ecological metagenomes</taxon>
    </lineage>
</organism>
<dbReference type="InterPro" id="IPR017938">
    <property type="entry name" value="Riboflavin_synthase-like_b-brl"/>
</dbReference>
<dbReference type="PROSITE" id="PS51384">
    <property type="entry name" value="FAD_FR"/>
    <property type="match status" value="1"/>
</dbReference>
<name>X1CKJ7_9ZZZZ</name>
<evidence type="ECO:0000259" key="1">
    <source>
        <dbReference type="PROSITE" id="PS51384"/>
    </source>
</evidence>
<feature type="non-terminal residue" evidence="2">
    <location>
        <position position="81"/>
    </location>
</feature>
<evidence type="ECO:0000313" key="2">
    <source>
        <dbReference type="EMBL" id="GAG84731.1"/>
    </source>
</evidence>
<proteinExistence type="predicted"/>
<dbReference type="PANTHER" id="PTHR43513">
    <property type="entry name" value="DIHYDROOROTATE DEHYDROGENASE B (NAD(+)), ELECTRON TRANSFER SUBUNIT"/>
    <property type="match status" value="1"/>
</dbReference>
<sequence>MYRIVKKEKLVKDIDRFYLKAPLIARKVKAGQFVVIRINEDGERIPLTIAGYNRSNGIINIVSMRVGKTTALLSSLKAGDS</sequence>
<dbReference type="InterPro" id="IPR050353">
    <property type="entry name" value="PyrK_electron_transfer"/>
</dbReference>
<dbReference type="AlphaFoldDB" id="X1CKJ7"/>
<dbReference type="EMBL" id="BART01014090">
    <property type="protein sequence ID" value="GAG84731.1"/>
    <property type="molecule type" value="Genomic_DNA"/>
</dbReference>
<dbReference type="InterPro" id="IPR017927">
    <property type="entry name" value="FAD-bd_FR_type"/>
</dbReference>
<reference evidence="2" key="1">
    <citation type="journal article" date="2014" name="Front. Microbiol.">
        <title>High frequency of phylogenetically diverse reductive dehalogenase-homologous genes in deep subseafloor sedimentary metagenomes.</title>
        <authorList>
            <person name="Kawai M."/>
            <person name="Futagami T."/>
            <person name="Toyoda A."/>
            <person name="Takaki Y."/>
            <person name="Nishi S."/>
            <person name="Hori S."/>
            <person name="Arai W."/>
            <person name="Tsubouchi T."/>
            <person name="Morono Y."/>
            <person name="Uchiyama I."/>
            <person name="Ito T."/>
            <person name="Fujiyama A."/>
            <person name="Inagaki F."/>
            <person name="Takami H."/>
        </authorList>
    </citation>
    <scope>NUCLEOTIDE SEQUENCE</scope>
    <source>
        <strain evidence="2">Expedition CK06-06</strain>
    </source>
</reference>
<feature type="domain" description="FAD-binding FR-type" evidence="1">
    <location>
        <begin position="1"/>
        <end position="81"/>
    </location>
</feature>